<dbReference type="PROSITE" id="PS50931">
    <property type="entry name" value="HTH_LYSR"/>
    <property type="match status" value="1"/>
</dbReference>
<dbReference type="Pfam" id="PF03466">
    <property type="entry name" value="LysR_substrate"/>
    <property type="match status" value="1"/>
</dbReference>
<keyword evidence="3" id="KW-0238">DNA-binding</keyword>
<dbReference type="Pfam" id="PF00126">
    <property type="entry name" value="HTH_1"/>
    <property type="match status" value="1"/>
</dbReference>
<dbReference type="PANTHER" id="PTHR30126">
    <property type="entry name" value="HTH-TYPE TRANSCRIPTIONAL REGULATOR"/>
    <property type="match status" value="1"/>
</dbReference>
<keyword evidence="7" id="KW-1185">Reference proteome</keyword>
<dbReference type="InterPro" id="IPR036390">
    <property type="entry name" value="WH_DNA-bd_sf"/>
</dbReference>
<sequence>MHPKITLEQWRALVAVVDAGGYAQAAQSLHKSQSAVTYAVQKLEAVLGIAVFEVQGRKAVLTTAGRQLYQQARTLLEEAVGLEQVADALAQGWEAQIRIAAEVIFPTWLLLSAMDLFARDSPSTRIELTESVMGGTSEALLTGQVDLAVAPVVPPGFHGNVLMQMRVLPVAHPDHPLHRLSRPLRLSDLRQHRHIVVRDTGSTRETTALTIEAKQRWTVSNMATSIHALCQGYGFAWMVEDKIHKELRSGQLKPLPLDGQERVVTMYLIVAQPQRCGRGVKRFAELLREHVGQACELVRA</sequence>
<proteinExistence type="inferred from homology"/>
<gene>
    <name evidence="6" type="ORF">ATO7_07817</name>
</gene>
<evidence type="ECO:0000256" key="2">
    <source>
        <dbReference type="ARBA" id="ARBA00023015"/>
    </source>
</evidence>
<dbReference type="InterPro" id="IPR005119">
    <property type="entry name" value="LysR_subst-bd"/>
</dbReference>
<keyword evidence="2" id="KW-0805">Transcription regulation</keyword>
<organism evidence="6 7">
    <name type="scientific">Oceanococcus atlanticus</name>
    <dbReference type="NCBI Taxonomy" id="1317117"/>
    <lineage>
        <taxon>Bacteria</taxon>
        <taxon>Pseudomonadati</taxon>
        <taxon>Pseudomonadota</taxon>
        <taxon>Gammaproteobacteria</taxon>
        <taxon>Chromatiales</taxon>
        <taxon>Oceanococcaceae</taxon>
        <taxon>Oceanococcus</taxon>
    </lineage>
</organism>
<dbReference type="SUPFAM" id="SSF46785">
    <property type="entry name" value="Winged helix' DNA-binding domain"/>
    <property type="match status" value="1"/>
</dbReference>
<evidence type="ECO:0000256" key="3">
    <source>
        <dbReference type="ARBA" id="ARBA00023125"/>
    </source>
</evidence>
<accession>A0A1Y1SD83</accession>
<dbReference type="GO" id="GO:0003700">
    <property type="term" value="F:DNA-binding transcription factor activity"/>
    <property type="evidence" value="ECO:0007669"/>
    <property type="project" value="InterPro"/>
</dbReference>
<keyword evidence="4" id="KW-0804">Transcription</keyword>
<name>A0A1Y1SD83_9GAMM</name>
<dbReference type="SUPFAM" id="SSF53850">
    <property type="entry name" value="Periplasmic binding protein-like II"/>
    <property type="match status" value="1"/>
</dbReference>
<dbReference type="Gene3D" id="3.40.190.290">
    <property type="match status" value="1"/>
</dbReference>
<dbReference type="AlphaFoldDB" id="A0A1Y1SD83"/>
<dbReference type="OrthoDB" id="6988449at2"/>
<dbReference type="STRING" id="1317117.ATO7_07817"/>
<dbReference type="GO" id="GO:0000976">
    <property type="term" value="F:transcription cis-regulatory region binding"/>
    <property type="evidence" value="ECO:0007669"/>
    <property type="project" value="TreeGrafter"/>
</dbReference>
<dbReference type="RefSeq" id="WP_083561145.1">
    <property type="nucleotide sequence ID" value="NZ_AQQV01000002.1"/>
</dbReference>
<dbReference type="EMBL" id="AQQV01000002">
    <property type="protein sequence ID" value="ORE86929.1"/>
    <property type="molecule type" value="Genomic_DNA"/>
</dbReference>
<evidence type="ECO:0000256" key="4">
    <source>
        <dbReference type="ARBA" id="ARBA00023163"/>
    </source>
</evidence>
<evidence type="ECO:0000313" key="6">
    <source>
        <dbReference type="EMBL" id="ORE86929.1"/>
    </source>
</evidence>
<protein>
    <submittedName>
        <fullName evidence="6">LysR family transcriptional regulator</fullName>
    </submittedName>
</protein>
<evidence type="ECO:0000313" key="7">
    <source>
        <dbReference type="Proteomes" id="UP000192342"/>
    </source>
</evidence>
<dbReference type="InterPro" id="IPR000847">
    <property type="entry name" value="LysR_HTH_N"/>
</dbReference>
<dbReference type="PANTHER" id="PTHR30126:SF88">
    <property type="entry name" value="TRANSCRIPTIONAL REGULATOR-RELATED"/>
    <property type="match status" value="1"/>
</dbReference>
<dbReference type="Proteomes" id="UP000192342">
    <property type="component" value="Unassembled WGS sequence"/>
</dbReference>
<feature type="domain" description="HTH lysR-type" evidence="5">
    <location>
        <begin position="5"/>
        <end position="62"/>
    </location>
</feature>
<reference evidence="6 7" key="1">
    <citation type="submission" date="2013-04" db="EMBL/GenBank/DDBJ databases">
        <title>Oceanococcus atlanticus 22II-S10r2 Genome Sequencing.</title>
        <authorList>
            <person name="Lai Q."/>
            <person name="Li G."/>
            <person name="Shao Z."/>
        </authorList>
    </citation>
    <scope>NUCLEOTIDE SEQUENCE [LARGE SCALE GENOMIC DNA]</scope>
    <source>
        <strain evidence="6 7">22II-S10r2</strain>
    </source>
</reference>
<evidence type="ECO:0000259" key="5">
    <source>
        <dbReference type="PROSITE" id="PS50931"/>
    </source>
</evidence>
<comment type="caution">
    <text evidence="6">The sequence shown here is derived from an EMBL/GenBank/DDBJ whole genome shotgun (WGS) entry which is preliminary data.</text>
</comment>
<dbReference type="Gene3D" id="1.10.10.10">
    <property type="entry name" value="Winged helix-like DNA-binding domain superfamily/Winged helix DNA-binding domain"/>
    <property type="match status" value="1"/>
</dbReference>
<evidence type="ECO:0000256" key="1">
    <source>
        <dbReference type="ARBA" id="ARBA00009437"/>
    </source>
</evidence>
<dbReference type="InterPro" id="IPR036388">
    <property type="entry name" value="WH-like_DNA-bd_sf"/>
</dbReference>
<comment type="similarity">
    <text evidence="1">Belongs to the LysR transcriptional regulatory family.</text>
</comment>